<dbReference type="PANTHER" id="PTHR43673">
    <property type="entry name" value="NAD(P)H NITROREDUCTASE YDGI-RELATED"/>
    <property type="match status" value="1"/>
</dbReference>
<sequence>MSTLLENLNWRYATKKFDATKKISTEDLNTLKEAIRLSASSYGLQPFKVIIVENPEIREQLKAAAWGQTQITDASHLIIFANDLNAGPESVDAYIKNISETRGLPTEALAGFSDMMKGTIANLSQEAKNIWTAKQTYIALGTLLSAAAELKIDATPMEGFSPASFNEILGLDKLGLNASVIATVGYRHDEDDAQHYKKVRKSQEELFITI</sequence>
<keyword evidence="5" id="KW-0521">NADP</keyword>
<evidence type="ECO:0000313" key="10">
    <source>
        <dbReference type="Proteomes" id="UP000032061"/>
    </source>
</evidence>
<feature type="domain" description="Nitroreductase" evidence="7">
    <location>
        <begin position="9"/>
        <end position="186"/>
    </location>
</feature>
<evidence type="ECO:0000256" key="1">
    <source>
        <dbReference type="ARBA" id="ARBA00001917"/>
    </source>
</evidence>
<evidence type="ECO:0000259" key="7">
    <source>
        <dbReference type="Pfam" id="PF00881"/>
    </source>
</evidence>
<proteinExistence type="inferred from homology"/>
<evidence type="ECO:0000256" key="4">
    <source>
        <dbReference type="ARBA" id="ARBA00022643"/>
    </source>
</evidence>
<dbReference type="PANTHER" id="PTHR43673:SF2">
    <property type="entry name" value="NITROREDUCTASE"/>
    <property type="match status" value="1"/>
</dbReference>
<dbReference type="EMBL" id="MUGX01000011">
    <property type="protein sequence ID" value="OXA87962.1"/>
    <property type="molecule type" value="Genomic_DNA"/>
</dbReference>
<reference evidence="9 11" key="2">
    <citation type="submission" date="2016-11" db="EMBL/GenBank/DDBJ databases">
        <title>Whole genomes of Flavobacteriaceae.</title>
        <authorList>
            <person name="Stine C."/>
            <person name="Li C."/>
            <person name="Tadesse D."/>
        </authorList>
    </citation>
    <scope>NUCLEOTIDE SEQUENCE [LARGE SCALE GENOMIC DNA]</scope>
    <source>
        <strain evidence="9 11">ATCC 51468</strain>
    </source>
</reference>
<protein>
    <submittedName>
        <fullName evidence="9">NAD(P)H-dependent oxidoreductase</fullName>
    </submittedName>
    <submittedName>
        <fullName evidence="8">Nitroreductase</fullName>
    </submittedName>
</protein>
<dbReference type="Proteomes" id="UP000198302">
    <property type="component" value="Unassembled WGS sequence"/>
</dbReference>
<evidence type="ECO:0000313" key="11">
    <source>
        <dbReference type="Proteomes" id="UP000198302"/>
    </source>
</evidence>
<dbReference type="InterPro" id="IPR033878">
    <property type="entry name" value="NfsB-like"/>
</dbReference>
<dbReference type="RefSeq" id="WP_041517187.1">
    <property type="nucleotide sequence ID" value="NZ_JPRK01000007.1"/>
</dbReference>
<dbReference type="STRING" id="37752.IW18_08620"/>
<evidence type="ECO:0000256" key="6">
    <source>
        <dbReference type="ARBA" id="ARBA00023002"/>
    </source>
</evidence>
<organism evidence="8 10">
    <name type="scientific">Flavobacterium hibernum</name>
    <dbReference type="NCBI Taxonomy" id="37752"/>
    <lineage>
        <taxon>Bacteria</taxon>
        <taxon>Pseudomonadati</taxon>
        <taxon>Bacteroidota</taxon>
        <taxon>Flavobacteriia</taxon>
        <taxon>Flavobacteriales</taxon>
        <taxon>Flavobacteriaceae</taxon>
        <taxon>Flavobacterium</taxon>
    </lineage>
</organism>
<evidence type="ECO:0000313" key="9">
    <source>
        <dbReference type="EMBL" id="OXA87962.1"/>
    </source>
</evidence>
<evidence type="ECO:0000256" key="3">
    <source>
        <dbReference type="ARBA" id="ARBA00022630"/>
    </source>
</evidence>
<dbReference type="AlphaFoldDB" id="A0A0D0F5F4"/>
<dbReference type="Gene3D" id="3.40.109.10">
    <property type="entry name" value="NADH Oxidase"/>
    <property type="match status" value="1"/>
</dbReference>
<dbReference type="InterPro" id="IPR000415">
    <property type="entry name" value="Nitroreductase-like"/>
</dbReference>
<keyword evidence="11" id="KW-1185">Reference proteome</keyword>
<gene>
    <name evidence="9" type="ORF">B0A73_09235</name>
    <name evidence="8" type="ORF">IW18_08620</name>
</gene>
<comment type="similarity">
    <text evidence="2">Belongs to the nitroreductase family.</text>
</comment>
<dbReference type="CDD" id="cd02149">
    <property type="entry name" value="NfsB-like"/>
    <property type="match status" value="1"/>
</dbReference>
<evidence type="ECO:0000256" key="5">
    <source>
        <dbReference type="ARBA" id="ARBA00022857"/>
    </source>
</evidence>
<accession>A0A0D0F5F4</accession>
<comment type="cofactor">
    <cofactor evidence="1">
        <name>FMN</name>
        <dbReference type="ChEBI" id="CHEBI:58210"/>
    </cofactor>
</comment>
<dbReference type="InterPro" id="IPR029479">
    <property type="entry name" value="Nitroreductase"/>
</dbReference>
<keyword evidence="3" id="KW-0285">Flavoprotein</keyword>
<dbReference type="OrthoDB" id="9809288at2"/>
<name>A0A0D0F5F4_9FLAO</name>
<dbReference type="EMBL" id="JPRK01000007">
    <property type="protein sequence ID" value="KIO53362.1"/>
    <property type="molecule type" value="Genomic_DNA"/>
</dbReference>
<dbReference type="SUPFAM" id="SSF55469">
    <property type="entry name" value="FMN-dependent nitroreductase-like"/>
    <property type="match status" value="1"/>
</dbReference>
<evidence type="ECO:0000256" key="2">
    <source>
        <dbReference type="ARBA" id="ARBA00007118"/>
    </source>
</evidence>
<dbReference type="Pfam" id="PF00881">
    <property type="entry name" value="Nitroreductase"/>
    <property type="match status" value="1"/>
</dbReference>
<dbReference type="GO" id="GO:0016491">
    <property type="term" value="F:oxidoreductase activity"/>
    <property type="evidence" value="ECO:0007669"/>
    <property type="project" value="UniProtKB-KW"/>
</dbReference>
<keyword evidence="6" id="KW-0560">Oxidoreductase</keyword>
<comment type="caution">
    <text evidence="8">The sequence shown here is derived from an EMBL/GenBank/DDBJ whole genome shotgun (WGS) entry which is preliminary data.</text>
</comment>
<reference evidence="8 10" key="1">
    <citation type="submission" date="2015-01" db="EMBL/GenBank/DDBJ databases">
        <title>Genome of Flavobacterium hibernum DSM 12611.</title>
        <authorList>
            <person name="Stropko S.J."/>
            <person name="Pipes S.E."/>
            <person name="Newman J.D."/>
        </authorList>
    </citation>
    <scope>NUCLEOTIDE SEQUENCE [LARGE SCALE GENOMIC DNA]</scope>
    <source>
        <strain evidence="8 10">DSM 12611</strain>
    </source>
</reference>
<evidence type="ECO:0000313" key="8">
    <source>
        <dbReference type="EMBL" id="KIO53362.1"/>
    </source>
</evidence>
<keyword evidence="4" id="KW-0288">FMN</keyword>
<dbReference type="Proteomes" id="UP000032061">
    <property type="component" value="Unassembled WGS sequence"/>
</dbReference>